<feature type="domain" description="SUZ" evidence="4">
    <location>
        <begin position="183"/>
        <end position="253"/>
    </location>
</feature>
<dbReference type="PROSITE" id="PS51673">
    <property type="entry name" value="SUZ"/>
    <property type="match status" value="1"/>
</dbReference>
<dbReference type="Pfam" id="PF01424">
    <property type="entry name" value="R3H"/>
    <property type="match status" value="1"/>
</dbReference>
<dbReference type="PANTHER" id="PTHR15672">
    <property type="entry name" value="CAMP-REGULATED PHOSPHOPROTEIN 21 RELATED R3H DOMAIN CONTAINING PROTEIN"/>
    <property type="match status" value="1"/>
</dbReference>
<dbReference type="GeneTree" id="ENSGT00940000156095"/>
<dbReference type="InterPro" id="IPR036867">
    <property type="entry name" value="R3H_dom_sf"/>
</dbReference>
<dbReference type="SUPFAM" id="SSF82708">
    <property type="entry name" value="R3H domain"/>
    <property type="match status" value="1"/>
</dbReference>
<sequence>MRMSGTVTGKDEAEAVRGPEAAIAEPATGQKEPAEASRDASLHSGRAESQDKIQIHFSQPVEKSEPPIRDKDEKGKNTEEWEKASRRMLSRDSSQEYTDSTGIDLHEFLVNTLQNNPRDRMMLLKLEHDILDFISNESQRRKFPPMTSYHRMLLHRVAAYFGLEHNVDPTGKSVIINKTSSTRIPDQKFSEHIKDDKTDDFQKRYILKRDNASLDRDDGMMRMRLKDDRRSKSIEEREEEYQRARDRIFAQDGTEAFPLDRRIQENEITNGTQQRRQIFRLKDGRSASSRQSSSENEPRYSELRPWSSTDSDSSGRILKPAMTKAGSFSGISVLIRGDSSGSSRGAGRLSKTGSESSGSIGSSTGSLCRSQLPAAPILGRTAILPTPGAGGSVCCEEGRPGLAVAPASTGYYLLQPAGMPPGSVLVNPHTGQPPLNPDRSTVMYSPTVLQPRARLHQPLPHPHQPTHHMLPQVSGTDSLTLTVILYPS</sequence>
<evidence type="ECO:0000259" key="4">
    <source>
        <dbReference type="PROSITE" id="PS51673"/>
    </source>
</evidence>
<dbReference type="Proteomes" id="UP000261540">
    <property type="component" value="Unplaced"/>
</dbReference>
<organism evidence="5 6">
    <name type="scientific">Paramormyrops kingsleyae</name>
    <dbReference type="NCBI Taxonomy" id="1676925"/>
    <lineage>
        <taxon>Eukaryota</taxon>
        <taxon>Metazoa</taxon>
        <taxon>Chordata</taxon>
        <taxon>Craniata</taxon>
        <taxon>Vertebrata</taxon>
        <taxon>Euteleostomi</taxon>
        <taxon>Actinopterygii</taxon>
        <taxon>Neopterygii</taxon>
        <taxon>Teleostei</taxon>
        <taxon>Osteoglossocephala</taxon>
        <taxon>Osteoglossomorpha</taxon>
        <taxon>Osteoglossiformes</taxon>
        <taxon>Mormyridae</taxon>
        <taxon>Paramormyrops</taxon>
    </lineage>
</organism>
<feature type="region of interest" description="Disordered" evidence="2">
    <location>
        <begin position="218"/>
        <end position="238"/>
    </location>
</feature>
<protein>
    <submittedName>
        <fullName evidence="5">R3H domain containing 1</fullName>
    </submittedName>
</protein>
<evidence type="ECO:0000313" key="5">
    <source>
        <dbReference type="Ensembl" id="ENSPKIP00000030335.1"/>
    </source>
</evidence>
<dbReference type="GO" id="GO:0003676">
    <property type="term" value="F:nucleic acid binding"/>
    <property type="evidence" value="ECO:0007669"/>
    <property type="project" value="UniProtKB-UniRule"/>
</dbReference>
<reference evidence="5" key="1">
    <citation type="submission" date="2025-08" db="UniProtKB">
        <authorList>
            <consortium name="Ensembl"/>
        </authorList>
    </citation>
    <scope>IDENTIFICATION</scope>
</reference>
<feature type="compositionally biased region" description="Basic and acidic residues" evidence="2">
    <location>
        <begin position="32"/>
        <end position="54"/>
    </location>
</feature>
<feature type="compositionally biased region" description="Basic and acidic residues" evidence="2">
    <location>
        <begin position="62"/>
        <end position="94"/>
    </location>
</feature>
<evidence type="ECO:0000256" key="2">
    <source>
        <dbReference type="SAM" id="MobiDB-lite"/>
    </source>
</evidence>
<dbReference type="Gene3D" id="3.30.1370.50">
    <property type="entry name" value="R3H-like domain"/>
    <property type="match status" value="1"/>
</dbReference>
<reference evidence="5" key="2">
    <citation type="submission" date="2025-09" db="UniProtKB">
        <authorList>
            <consortium name="Ensembl"/>
        </authorList>
    </citation>
    <scope>IDENTIFICATION</scope>
</reference>
<feature type="region of interest" description="Disordered" evidence="2">
    <location>
        <begin position="260"/>
        <end position="317"/>
    </location>
</feature>
<dbReference type="InterPro" id="IPR051937">
    <property type="entry name" value="R3H_domain_containing"/>
</dbReference>
<feature type="compositionally biased region" description="Low complexity" evidence="2">
    <location>
        <begin position="336"/>
        <end position="366"/>
    </location>
</feature>
<evidence type="ECO:0000256" key="1">
    <source>
        <dbReference type="ARBA" id="ARBA00022553"/>
    </source>
</evidence>
<proteinExistence type="predicted"/>
<dbReference type="Ensembl" id="ENSPKIT00000011151.1">
    <property type="protein sequence ID" value="ENSPKIP00000030335.1"/>
    <property type="gene ID" value="ENSPKIG00000011224.1"/>
</dbReference>
<dbReference type="InterPro" id="IPR024771">
    <property type="entry name" value="SUZ"/>
</dbReference>
<accession>A0A3B3SJ45</accession>
<dbReference type="FunFam" id="3.30.1370.50:FF:000001">
    <property type="entry name" value="R3H domain-containing protein 2 isoform 1"/>
    <property type="match status" value="1"/>
</dbReference>
<dbReference type="PROSITE" id="PS51061">
    <property type="entry name" value="R3H"/>
    <property type="match status" value="1"/>
</dbReference>
<feature type="region of interest" description="Disordered" evidence="2">
    <location>
        <begin position="336"/>
        <end position="367"/>
    </location>
</feature>
<dbReference type="InterPro" id="IPR001374">
    <property type="entry name" value="R3H_dom"/>
</dbReference>
<dbReference type="Pfam" id="PF12752">
    <property type="entry name" value="SUZ"/>
    <property type="match status" value="1"/>
</dbReference>
<feature type="compositionally biased region" description="Polar residues" evidence="2">
    <location>
        <begin position="266"/>
        <end position="276"/>
    </location>
</feature>
<feature type="domain" description="R3H" evidence="3">
    <location>
        <begin position="120"/>
        <end position="182"/>
    </location>
</feature>
<dbReference type="PANTHER" id="PTHR15672:SF12">
    <property type="entry name" value="R3H DOMAIN-CONTAINING PROTEIN 1"/>
    <property type="match status" value="1"/>
</dbReference>
<dbReference type="CDD" id="cd02642">
    <property type="entry name" value="R3H_encore_like"/>
    <property type="match status" value="1"/>
</dbReference>
<evidence type="ECO:0000259" key="3">
    <source>
        <dbReference type="PROSITE" id="PS51061"/>
    </source>
</evidence>
<dbReference type="STRING" id="1676925.ENSPKIP00000030335"/>
<name>A0A3B3SJ45_9TELE</name>
<feature type="region of interest" description="Disordered" evidence="2">
    <location>
        <begin position="1"/>
        <end position="98"/>
    </location>
</feature>
<keyword evidence="1" id="KW-0597">Phosphoprotein</keyword>
<keyword evidence="6" id="KW-1185">Reference proteome</keyword>
<dbReference type="SMART" id="SM00393">
    <property type="entry name" value="R3H"/>
    <property type="match status" value="1"/>
</dbReference>
<dbReference type="AlphaFoldDB" id="A0A3B3SJ45"/>
<evidence type="ECO:0000313" key="6">
    <source>
        <dbReference type="Proteomes" id="UP000261540"/>
    </source>
</evidence>